<evidence type="ECO:0000313" key="3">
    <source>
        <dbReference type="Proteomes" id="UP000037269"/>
    </source>
</evidence>
<sequence>MQEEKVVAFDDRTVAFICEKVIKESILLDVLYLITRSDEGISKIDILREYQAACNVDPGTQKFRFAIDEAIATMIGTTFISSYRKKPADMYFLTENGKKATEYMGDFLERNPELLKACKIMPKGENV</sequence>
<reference evidence="2 4" key="2">
    <citation type="submission" date="2016-10" db="EMBL/GenBank/DDBJ databases">
        <authorList>
            <person name="de Groot N.N."/>
        </authorList>
    </citation>
    <scope>NUCLEOTIDE SEQUENCE [LARGE SCALE GENOMIC DNA]</scope>
    <source>
        <strain evidence="2 4">DSM 2895</strain>
    </source>
</reference>
<dbReference type="Proteomes" id="UP000182836">
    <property type="component" value="Unassembled WGS sequence"/>
</dbReference>
<evidence type="ECO:0000313" key="1">
    <source>
        <dbReference type="EMBL" id="KON90467.1"/>
    </source>
</evidence>
<dbReference type="EMBL" id="LGUG01000012">
    <property type="protein sequence ID" value="KON90467.1"/>
    <property type="molecule type" value="Genomic_DNA"/>
</dbReference>
<dbReference type="GeneID" id="42309109"/>
<organism evidence="1 3">
    <name type="scientific">Aneurinibacillus migulanus</name>
    <name type="common">Bacillus migulanus</name>
    <dbReference type="NCBI Taxonomy" id="47500"/>
    <lineage>
        <taxon>Bacteria</taxon>
        <taxon>Bacillati</taxon>
        <taxon>Bacillota</taxon>
        <taxon>Bacilli</taxon>
        <taxon>Bacillales</taxon>
        <taxon>Paenibacillaceae</taxon>
        <taxon>Aneurinibacillus group</taxon>
        <taxon>Aneurinibacillus</taxon>
    </lineage>
</organism>
<dbReference type="OrthoDB" id="2680309at2"/>
<gene>
    <name evidence="1" type="ORF">AF333_28680</name>
    <name evidence="2" type="ORF">SAMN04487909_128100</name>
</gene>
<dbReference type="AlphaFoldDB" id="A0A0D1Y7A6"/>
<dbReference type="STRING" id="47500.AF333_28680"/>
<name>A0A0D1Y7A6_ANEMI</name>
<keyword evidence="3" id="KW-1185">Reference proteome</keyword>
<protein>
    <submittedName>
        <fullName evidence="1">Uncharacterized protein</fullName>
    </submittedName>
</protein>
<accession>A0A0D1Y7A6</accession>
<dbReference type="RefSeq" id="WP_043063283.1">
    <property type="nucleotide sequence ID" value="NZ_BJOA01000092.1"/>
</dbReference>
<reference evidence="1 3" key="1">
    <citation type="submission" date="2015-07" db="EMBL/GenBank/DDBJ databases">
        <title>Fjat-14205 dsm 2895.</title>
        <authorList>
            <person name="Liu B."/>
            <person name="Wang J."/>
            <person name="Zhu Y."/>
            <person name="Liu G."/>
            <person name="Chen Q."/>
            <person name="Chen Z."/>
            <person name="Lan J."/>
            <person name="Che J."/>
            <person name="Ge C."/>
            <person name="Shi H."/>
            <person name="Pan Z."/>
            <person name="Liu X."/>
        </authorList>
    </citation>
    <scope>NUCLEOTIDE SEQUENCE [LARGE SCALE GENOMIC DNA]</scope>
    <source>
        <strain evidence="1 3">DSM 2895</strain>
    </source>
</reference>
<proteinExistence type="predicted"/>
<dbReference type="Proteomes" id="UP000037269">
    <property type="component" value="Unassembled WGS sequence"/>
</dbReference>
<evidence type="ECO:0000313" key="4">
    <source>
        <dbReference type="Proteomes" id="UP000182836"/>
    </source>
</evidence>
<dbReference type="PATRIC" id="fig|47500.8.peg.5248"/>
<evidence type="ECO:0000313" key="2">
    <source>
        <dbReference type="EMBL" id="SDJ79288.1"/>
    </source>
</evidence>
<dbReference type="EMBL" id="FNED01000028">
    <property type="protein sequence ID" value="SDJ79288.1"/>
    <property type="molecule type" value="Genomic_DNA"/>
</dbReference>